<protein>
    <submittedName>
        <fullName evidence="1">Uncharacterized protein</fullName>
    </submittedName>
</protein>
<dbReference type="AlphaFoldDB" id="A0AA38M5Z0"/>
<reference evidence="1" key="1">
    <citation type="journal article" date="2023" name="G3 (Bethesda)">
        <title>Whole genome assemblies of Zophobas morio and Tenebrio molitor.</title>
        <authorList>
            <person name="Kaur S."/>
            <person name="Stinson S.A."/>
            <person name="diCenzo G.C."/>
        </authorList>
    </citation>
    <scope>NUCLEOTIDE SEQUENCE</scope>
    <source>
        <strain evidence="1">QUZm001</strain>
    </source>
</reference>
<dbReference type="Proteomes" id="UP001168821">
    <property type="component" value="Unassembled WGS sequence"/>
</dbReference>
<organism evidence="1 2">
    <name type="scientific">Zophobas morio</name>
    <dbReference type="NCBI Taxonomy" id="2755281"/>
    <lineage>
        <taxon>Eukaryota</taxon>
        <taxon>Metazoa</taxon>
        <taxon>Ecdysozoa</taxon>
        <taxon>Arthropoda</taxon>
        <taxon>Hexapoda</taxon>
        <taxon>Insecta</taxon>
        <taxon>Pterygota</taxon>
        <taxon>Neoptera</taxon>
        <taxon>Endopterygota</taxon>
        <taxon>Coleoptera</taxon>
        <taxon>Polyphaga</taxon>
        <taxon>Cucujiformia</taxon>
        <taxon>Tenebrionidae</taxon>
        <taxon>Zophobas</taxon>
    </lineage>
</organism>
<evidence type="ECO:0000313" key="1">
    <source>
        <dbReference type="EMBL" id="KAJ3644228.1"/>
    </source>
</evidence>
<proteinExistence type="predicted"/>
<sequence length="93" mass="10569">MYTSKCIDMEIKTYRNPRLTNWALYNEELDDRLGTSVQSIPTEYISTEDIEKTLTIINDSLMSAYEKSCPLKKEGLGKVHHGGTEGSAYFNRG</sequence>
<dbReference type="EMBL" id="JALNTZ010000008">
    <property type="protein sequence ID" value="KAJ3644228.1"/>
    <property type="molecule type" value="Genomic_DNA"/>
</dbReference>
<evidence type="ECO:0000313" key="2">
    <source>
        <dbReference type="Proteomes" id="UP001168821"/>
    </source>
</evidence>
<name>A0AA38M5Z0_9CUCU</name>
<comment type="caution">
    <text evidence="1">The sequence shown here is derived from an EMBL/GenBank/DDBJ whole genome shotgun (WGS) entry which is preliminary data.</text>
</comment>
<gene>
    <name evidence="1" type="ORF">Zmor_026898</name>
</gene>
<keyword evidence="2" id="KW-1185">Reference proteome</keyword>
<accession>A0AA38M5Z0</accession>